<proteinExistence type="predicted"/>
<accession>A0A1I8A9S6</accession>
<keyword evidence="1" id="KW-1185">Reference proteome</keyword>
<sequence>MSFRTDIGRLERCANDEMMQNYVDDTIKARLKGESQKERQIINELKTRRVDKDACSSAYTSKTTTEQ</sequence>
<evidence type="ECO:0000313" key="1">
    <source>
        <dbReference type="Proteomes" id="UP000095287"/>
    </source>
</evidence>
<dbReference type="WBParaSite" id="L893_g3547.t1">
    <property type="protein sequence ID" value="L893_g3547.t1"/>
    <property type="gene ID" value="L893_g3547"/>
</dbReference>
<name>A0A1I8A9S6_9BILA</name>
<protein>
    <submittedName>
        <fullName evidence="2">Uncharacterized protein</fullName>
    </submittedName>
</protein>
<dbReference type="AlphaFoldDB" id="A0A1I8A9S6"/>
<organism evidence="1 2">
    <name type="scientific">Steinernema glaseri</name>
    <dbReference type="NCBI Taxonomy" id="37863"/>
    <lineage>
        <taxon>Eukaryota</taxon>
        <taxon>Metazoa</taxon>
        <taxon>Ecdysozoa</taxon>
        <taxon>Nematoda</taxon>
        <taxon>Chromadorea</taxon>
        <taxon>Rhabditida</taxon>
        <taxon>Tylenchina</taxon>
        <taxon>Panagrolaimomorpha</taxon>
        <taxon>Strongyloidoidea</taxon>
        <taxon>Steinernematidae</taxon>
        <taxon>Steinernema</taxon>
    </lineage>
</organism>
<evidence type="ECO:0000313" key="2">
    <source>
        <dbReference type="WBParaSite" id="L893_g3547.t1"/>
    </source>
</evidence>
<dbReference type="Proteomes" id="UP000095287">
    <property type="component" value="Unplaced"/>
</dbReference>
<reference evidence="2" key="1">
    <citation type="submission" date="2016-11" db="UniProtKB">
        <authorList>
            <consortium name="WormBaseParasite"/>
        </authorList>
    </citation>
    <scope>IDENTIFICATION</scope>
</reference>